<organism evidence="12 13">
    <name type="scientific">Phlebiopsis gigantea (strain 11061_1 CR5-6)</name>
    <name type="common">White-rot fungus</name>
    <name type="synonym">Peniophora gigantea</name>
    <dbReference type="NCBI Taxonomy" id="745531"/>
    <lineage>
        <taxon>Eukaryota</taxon>
        <taxon>Fungi</taxon>
        <taxon>Dikarya</taxon>
        <taxon>Basidiomycota</taxon>
        <taxon>Agaricomycotina</taxon>
        <taxon>Agaricomycetes</taxon>
        <taxon>Polyporales</taxon>
        <taxon>Phanerochaetaceae</taxon>
        <taxon>Phlebiopsis</taxon>
    </lineage>
</organism>
<dbReference type="InterPro" id="IPR003593">
    <property type="entry name" value="AAA+_ATPase"/>
</dbReference>
<dbReference type="InterPro" id="IPR011527">
    <property type="entry name" value="ABC1_TM_dom"/>
</dbReference>
<feature type="transmembrane region" description="Helical" evidence="9">
    <location>
        <begin position="1159"/>
        <end position="1180"/>
    </location>
</feature>
<evidence type="ECO:0000259" key="10">
    <source>
        <dbReference type="PROSITE" id="PS50893"/>
    </source>
</evidence>
<dbReference type="HOGENOM" id="CLU_000604_27_6_1"/>
<evidence type="ECO:0000256" key="6">
    <source>
        <dbReference type="ARBA" id="ARBA00022840"/>
    </source>
</evidence>
<dbReference type="Pfam" id="PF00005">
    <property type="entry name" value="ABC_tran"/>
    <property type="match status" value="2"/>
</dbReference>
<evidence type="ECO:0000256" key="7">
    <source>
        <dbReference type="ARBA" id="ARBA00022989"/>
    </source>
</evidence>
<name>A0A0C3SB45_PHLG1</name>
<dbReference type="GO" id="GO:0005524">
    <property type="term" value="F:ATP binding"/>
    <property type="evidence" value="ECO:0007669"/>
    <property type="project" value="UniProtKB-KW"/>
</dbReference>
<keyword evidence="5" id="KW-0547">Nucleotide-binding</keyword>
<dbReference type="CDD" id="cd18596">
    <property type="entry name" value="ABC_6TM_VMR1_D1_like"/>
    <property type="match status" value="1"/>
</dbReference>
<feature type="transmembrane region" description="Helical" evidence="9">
    <location>
        <begin position="1192"/>
        <end position="1211"/>
    </location>
</feature>
<keyword evidence="13" id="KW-1185">Reference proteome</keyword>
<accession>A0A0C3SB45</accession>
<dbReference type="InterPro" id="IPR036640">
    <property type="entry name" value="ABC1_TM_sf"/>
</dbReference>
<feature type="transmembrane region" description="Helical" evidence="9">
    <location>
        <begin position="974"/>
        <end position="992"/>
    </location>
</feature>
<feature type="transmembrane region" description="Helical" evidence="9">
    <location>
        <begin position="310"/>
        <end position="331"/>
    </location>
</feature>
<dbReference type="FunFam" id="3.40.50.300:FF:000838">
    <property type="entry name" value="ABC multidrug transporter (Eurofung)"/>
    <property type="match status" value="1"/>
</dbReference>
<keyword evidence="6" id="KW-0067">ATP-binding</keyword>
<evidence type="ECO:0000256" key="9">
    <source>
        <dbReference type="SAM" id="Phobius"/>
    </source>
</evidence>
<feature type="transmembrane region" description="Helical" evidence="9">
    <location>
        <begin position="160"/>
        <end position="178"/>
    </location>
</feature>
<dbReference type="InterPro" id="IPR003439">
    <property type="entry name" value="ABC_transporter-like_ATP-bd"/>
</dbReference>
<keyword evidence="3 9" id="KW-0812">Transmembrane</keyword>
<feature type="transmembrane region" description="Helical" evidence="9">
    <location>
        <begin position="531"/>
        <end position="556"/>
    </location>
</feature>
<evidence type="ECO:0000313" key="12">
    <source>
        <dbReference type="EMBL" id="KIP07615.1"/>
    </source>
</evidence>
<dbReference type="InterPro" id="IPR027417">
    <property type="entry name" value="P-loop_NTPase"/>
</dbReference>
<keyword evidence="4" id="KW-0677">Repeat</keyword>
<dbReference type="Gene3D" id="1.20.1560.10">
    <property type="entry name" value="ABC transporter type 1, transmembrane domain"/>
    <property type="match status" value="2"/>
</dbReference>
<dbReference type="CDD" id="cd03244">
    <property type="entry name" value="ABCC_MRP_domain2"/>
    <property type="match status" value="1"/>
</dbReference>
<dbReference type="FunFam" id="1.20.1560.10:FF:000013">
    <property type="entry name" value="ABC transporter C family member 2"/>
    <property type="match status" value="1"/>
</dbReference>
<proteinExistence type="predicted"/>
<feature type="domain" description="ABC transporter" evidence="10">
    <location>
        <begin position="630"/>
        <end position="874"/>
    </location>
</feature>
<dbReference type="PROSITE" id="PS00211">
    <property type="entry name" value="ABC_TRANSPORTER_1"/>
    <property type="match status" value="1"/>
</dbReference>
<dbReference type="Proteomes" id="UP000053257">
    <property type="component" value="Unassembled WGS sequence"/>
</dbReference>
<evidence type="ECO:0000256" key="2">
    <source>
        <dbReference type="ARBA" id="ARBA00022448"/>
    </source>
</evidence>
<keyword evidence="7 9" id="KW-1133">Transmembrane helix</keyword>
<evidence type="ECO:0000256" key="4">
    <source>
        <dbReference type="ARBA" id="ARBA00022737"/>
    </source>
</evidence>
<dbReference type="PROSITE" id="PS50929">
    <property type="entry name" value="ABC_TM1F"/>
    <property type="match status" value="2"/>
</dbReference>
<dbReference type="STRING" id="745531.A0A0C3SB45"/>
<feature type="domain" description="ABC transmembrane type-1" evidence="11">
    <location>
        <begin position="943"/>
        <end position="1215"/>
    </location>
</feature>
<feature type="transmembrane region" description="Helical" evidence="9">
    <location>
        <begin position="134"/>
        <end position="153"/>
    </location>
</feature>
<dbReference type="SUPFAM" id="SSF90123">
    <property type="entry name" value="ABC transporter transmembrane region"/>
    <property type="match status" value="2"/>
</dbReference>
<comment type="subcellular location">
    <subcellularLocation>
        <location evidence="1">Membrane</location>
        <topology evidence="1">Multi-pass membrane protein</topology>
    </subcellularLocation>
</comment>
<dbReference type="OrthoDB" id="2790148at2759"/>
<dbReference type="CDD" id="cd18604">
    <property type="entry name" value="ABC_6TM_VMR1_D2_like"/>
    <property type="match status" value="1"/>
</dbReference>
<feature type="transmembrane region" description="Helical" evidence="9">
    <location>
        <begin position="927"/>
        <end position="954"/>
    </location>
</feature>
<dbReference type="PROSITE" id="PS50893">
    <property type="entry name" value="ABC_TRANSPORTER_2"/>
    <property type="match status" value="2"/>
</dbReference>
<dbReference type="CDD" id="cd03250">
    <property type="entry name" value="ABCC_MRP_domain1"/>
    <property type="match status" value="1"/>
</dbReference>
<dbReference type="Gene3D" id="3.40.50.300">
    <property type="entry name" value="P-loop containing nucleotide triphosphate hydrolases"/>
    <property type="match status" value="2"/>
</dbReference>
<feature type="domain" description="ABC transmembrane type-1" evidence="11">
    <location>
        <begin position="317"/>
        <end position="595"/>
    </location>
</feature>
<dbReference type="GO" id="GO:0016020">
    <property type="term" value="C:membrane"/>
    <property type="evidence" value="ECO:0007669"/>
    <property type="project" value="UniProtKB-SubCell"/>
</dbReference>
<feature type="transmembrane region" description="Helical" evidence="9">
    <location>
        <begin position="41"/>
        <end position="64"/>
    </location>
</feature>
<keyword evidence="2" id="KW-0813">Transport</keyword>
<feature type="transmembrane region" description="Helical" evidence="9">
    <location>
        <begin position="446"/>
        <end position="468"/>
    </location>
</feature>
<evidence type="ECO:0000259" key="11">
    <source>
        <dbReference type="PROSITE" id="PS50929"/>
    </source>
</evidence>
<dbReference type="Pfam" id="PF00664">
    <property type="entry name" value="ABC_membrane"/>
    <property type="match status" value="2"/>
</dbReference>
<dbReference type="InterPro" id="IPR050173">
    <property type="entry name" value="ABC_transporter_C-like"/>
</dbReference>
<dbReference type="PANTHER" id="PTHR24223:SF356">
    <property type="entry name" value="ATP-BINDING CASSETTE TRANSPORTER ABC4"/>
    <property type="match status" value="1"/>
</dbReference>
<feature type="transmembrane region" description="Helical" evidence="9">
    <location>
        <begin position="1075"/>
        <end position="1094"/>
    </location>
</feature>
<evidence type="ECO:0000256" key="3">
    <source>
        <dbReference type="ARBA" id="ARBA00022692"/>
    </source>
</evidence>
<dbReference type="SUPFAM" id="SSF52540">
    <property type="entry name" value="P-loop containing nucleoside triphosphate hydrolases"/>
    <property type="match status" value="2"/>
</dbReference>
<evidence type="ECO:0000313" key="13">
    <source>
        <dbReference type="Proteomes" id="UP000053257"/>
    </source>
</evidence>
<dbReference type="EMBL" id="KN840494">
    <property type="protein sequence ID" value="KIP07615.1"/>
    <property type="molecule type" value="Genomic_DNA"/>
</dbReference>
<evidence type="ECO:0008006" key="14">
    <source>
        <dbReference type="Google" id="ProtNLM"/>
    </source>
</evidence>
<dbReference type="GO" id="GO:0016887">
    <property type="term" value="F:ATP hydrolysis activity"/>
    <property type="evidence" value="ECO:0007669"/>
    <property type="project" value="InterPro"/>
</dbReference>
<reference evidence="12 13" key="1">
    <citation type="journal article" date="2014" name="PLoS Genet.">
        <title>Analysis of the Phlebiopsis gigantea genome, transcriptome and secretome provides insight into its pioneer colonization strategies of wood.</title>
        <authorList>
            <person name="Hori C."/>
            <person name="Ishida T."/>
            <person name="Igarashi K."/>
            <person name="Samejima M."/>
            <person name="Suzuki H."/>
            <person name="Master E."/>
            <person name="Ferreira P."/>
            <person name="Ruiz-Duenas F.J."/>
            <person name="Held B."/>
            <person name="Canessa P."/>
            <person name="Larrondo L.F."/>
            <person name="Schmoll M."/>
            <person name="Druzhinina I.S."/>
            <person name="Kubicek C.P."/>
            <person name="Gaskell J.A."/>
            <person name="Kersten P."/>
            <person name="St John F."/>
            <person name="Glasner J."/>
            <person name="Sabat G."/>
            <person name="Splinter BonDurant S."/>
            <person name="Syed K."/>
            <person name="Yadav J."/>
            <person name="Mgbeahuruike A.C."/>
            <person name="Kovalchuk A."/>
            <person name="Asiegbu F.O."/>
            <person name="Lackner G."/>
            <person name="Hoffmeister D."/>
            <person name="Rencoret J."/>
            <person name="Gutierrez A."/>
            <person name="Sun H."/>
            <person name="Lindquist E."/>
            <person name="Barry K."/>
            <person name="Riley R."/>
            <person name="Grigoriev I.V."/>
            <person name="Henrissat B."/>
            <person name="Kues U."/>
            <person name="Berka R.M."/>
            <person name="Martinez A.T."/>
            <person name="Covert S.F."/>
            <person name="Blanchette R.A."/>
            <person name="Cullen D."/>
        </authorList>
    </citation>
    <scope>NUCLEOTIDE SEQUENCE [LARGE SCALE GENOMIC DNA]</scope>
    <source>
        <strain evidence="12 13">11061_1 CR5-6</strain>
    </source>
</reference>
<protein>
    <recommendedName>
        <fullName evidence="14">P-loop containing nucleoside triphosphate hydrolase protein</fullName>
    </recommendedName>
</protein>
<evidence type="ECO:0000256" key="5">
    <source>
        <dbReference type="ARBA" id="ARBA00022741"/>
    </source>
</evidence>
<sequence length="1503" mass="165584">MKRPLTSTYLTALNEMEHSTSLQNVLFVTPQNGHYADYVSAAQFITAQVASTLIVFAFSLHLWLKKPTTRHTLADAAATTPPPISGSAGPYIVRVGGPGPKILIYKSSRLCSLFALLCFSGVTSYKFGWNRLSLISTEATIIAVAMAVADLALPAQTSRVGSPYLTIITLAIFAFYAYRDIWPLMTYTLRPIDEMEGSLLWVKVTLSTWAGLLEPLLEPYPFIPVHPEDPTAVANPEQTASILRWIFWSFLDPVVWRAYRLPHLSHDQLPPLADYDEAHYLTEKHYEVLDPLTGAKDGSMVWAIIKVVRVPLLVQGICVVLTTLLGVASPVGVNRLLNYLEHPGEGAFVRPWVWVLFIALGPLANTMFKELYLFSSTRSLIRVEGLLTALIFDHALRLRVKAELADDTSASGPSRSTISENGGNFVGRIMTMATGDLNNITGGRNFLTLVMGVPLKLAVYLWFLYAILGWSAGRMSGVQKEKMKATDGRVQVVAEIMGVLRMIKLFGWEKRAQNDVAVKREEELKWIWRRALYGLINFNVNYIIPLLHMIVTYAIYTLIMKQNLTASIVFSTLSVFGSIRGQLNQISMLMPAVIAAYVSLGRLGEYLRKTEMLDMFDGKPATDVRTCPTAHRQDIGFGKAEFSWTALSGSPDANEQVFRLRIADDLVFQKGILNLIYGPTACGKTSMLMALLGEMHYTPLDIDSWVNLPRDGGVAYASQESWVLSETIKDNILFGAPLDEERYRKVIHQCALTEDLLMFNSGDNTQIGERGITLSGGQKARITLARAVYSSAEIVLLDDILAALDVHTAQWITSRCLNGDLLKGRTVILVTHRVTFVSPLAKYVVSMTHGGIETHGSAYEVLKMTPEAAEEMLNSQLETLDQTKATKSTPGSPGVKEEKLVIAEEVALGHVSRNAYKLLLGNMASKGVLAVGFWTQYLGAVGLGEVCNVLELWWLGYWTSKYTLQDPADVRATFYLGIYALIIVASIAVRVYETVVYTFGSIRAARVIHSELISSVVGSTFRWLDVTPTSRVITRCTQDIQAVDGPVSQAFQVVVTMILGMITKLGVVVLYTPVFLPPALVIVSFGIWLGSLYIKTQLSVKREMSNAKAPVLATFGGAIHGLVSIRAYGAQTAFREELFKRINDYTRAGRIFWCLNRWIAVRLYALSAIFAGAIALYFVYGDAAATPSSVGFVLTVAISFTEGVLNFVHWYNNLEVNANSLERLYRYITIEQEPKDGNKPPAYWPSSGNLHVKKLSASYTPDGPKVIQGLSFDVKSGERIGVVGRTGAGKSTLTLALLRCIPTEGLVTYDGIPTNSITLDNLRSNITIIPQMPELLSGTMRHNLDPFGQYDDATLNDALRSAGLFSLQQQVEESGRITLDTKVAGGGANLSGGQRQIVALARAIVRQSKLLILDEATSAIDYETDAVIQQSLRRELKSDVSVITVAHRLQTIMDYDKIMVLDAGHLVEFDTPRALLEKRYGLFRAMVEQSADKDALLAAALGS</sequence>
<dbReference type="SMART" id="SM00382">
    <property type="entry name" value="AAA"/>
    <property type="match status" value="2"/>
</dbReference>
<evidence type="ECO:0000256" key="8">
    <source>
        <dbReference type="ARBA" id="ARBA00023136"/>
    </source>
</evidence>
<evidence type="ECO:0000256" key="1">
    <source>
        <dbReference type="ARBA" id="ARBA00004141"/>
    </source>
</evidence>
<feature type="domain" description="ABC transporter" evidence="10">
    <location>
        <begin position="1250"/>
        <end position="1488"/>
    </location>
</feature>
<dbReference type="GO" id="GO:0140359">
    <property type="term" value="F:ABC-type transporter activity"/>
    <property type="evidence" value="ECO:0007669"/>
    <property type="project" value="InterPro"/>
</dbReference>
<dbReference type="InterPro" id="IPR017871">
    <property type="entry name" value="ABC_transporter-like_CS"/>
</dbReference>
<dbReference type="PANTHER" id="PTHR24223">
    <property type="entry name" value="ATP-BINDING CASSETTE SUB-FAMILY C"/>
    <property type="match status" value="1"/>
</dbReference>
<keyword evidence="8 9" id="KW-0472">Membrane</keyword>
<feature type="transmembrane region" description="Helical" evidence="9">
    <location>
        <begin position="351"/>
        <end position="368"/>
    </location>
</feature>
<gene>
    <name evidence="12" type="ORF">PHLGIDRAFT_413728</name>
</gene>